<proteinExistence type="predicted"/>
<dbReference type="AlphaFoldDB" id="A0A285D1H8"/>
<dbReference type="EMBL" id="OAOP01000007">
    <property type="protein sequence ID" value="SNX73660.1"/>
    <property type="molecule type" value="Genomic_DNA"/>
</dbReference>
<feature type="compositionally biased region" description="Polar residues" evidence="1">
    <location>
        <begin position="15"/>
        <end position="46"/>
    </location>
</feature>
<name>A0A285D1H8_9BACI</name>
<dbReference type="OrthoDB" id="165650at2"/>
<dbReference type="RefSeq" id="WP_097159592.1">
    <property type="nucleotide sequence ID" value="NZ_JBEPMQ010000007.1"/>
</dbReference>
<sequence length="128" mass="14251">MKPIYVSNFPKLPIVQTSKTQPQPSQAQGSSFSNHLKEAIQQQSGLKASKHAMERMNERGIQLDESSWSKLQSKVLEAKQMGLKESLVLMKDSAFIVSANNETIITAMSRKEANEQIFTNITGTIVLE</sequence>
<evidence type="ECO:0000256" key="1">
    <source>
        <dbReference type="SAM" id="MobiDB-lite"/>
    </source>
</evidence>
<dbReference type="InterPro" id="IPR013367">
    <property type="entry name" value="Flagellar_put"/>
</dbReference>
<reference evidence="2 3" key="1">
    <citation type="submission" date="2017-08" db="EMBL/GenBank/DDBJ databases">
        <authorList>
            <person name="de Groot N.N."/>
        </authorList>
    </citation>
    <scope>NUCLEOTIDE SEQUENCE [LARGE SCALE GENOMIC DNA]</scope>
    <source>
        <strain evidence="2 3">JC228</strain>
    </source>
</reference>
<dbReference type="Pfam" id="PF12611">
    <property type="entry name" value="Flagellar_put"/>
    <property type="match status" value="1"/>
</dbReference>
<keyword evidence="2" id="KW-0282">Flagellum</keyword>
<gene>
    <name evidence="2" type="ORF">SAMN05877753_107170</name>
</gene>
<keyword evidence="2" id="KW-0969">Cilium</keyword>
<keyword evidence="2" id="KW-0966">Cell projection</keyword>
<dbReference type="NCBIfam" id="TIGR02530">
    <property type="entry name" value="flg_new"/>
    <property type="match status" value="1"/>
</dbReference>
<accession>A0A285D1H8</accession>
<keyword evidence="3" id="KW-1185">Reference proteome</keyword>
<organism evidence="2 3">
    <name type="scientific">Bacillus oleivorans</name>
    <dbReference type="NCBI Taxonomy" id="1448271"/>
    <lineage>
        <taxon>Bacteria</taxon>
        <taxon>Bacillati</taxon>
        <taxon>Bacillota</taxon>
        <taxon>Bacilli</taxon>
        <taxon>Bacillales</taxon>
        <taxon>Bacillaceae</taxon>
        <taxon>Bacillus</taxon>
    </lineage>
</organism>
<protein>
    <submittedName>
        <fullName evidence="2">Flagellar operon protein</fullName>
    </submittedName>
</protein>
<evidence type="ECO:0000313" key="3">
    <source>
        <dbReference type="Proteomes" id="UP000219546"/>
    </source>
</evidence>
<evidence type="ECO:0000313" key="2">
    <source>
        <dbReference type="EMBL" id="SNX73660.1"/>
    </source>
</evidence>
<feature type="region of interest" description="Disordered" evidence="1">
    <location>
        <begin position="15"/>
        <end position="52"/>
    </location>
</feature>
<dbReference type="Proteomes" id="UP000219546">
    <property type="component" value="Unassembled WGS sequence"/>
</dbReference>